<gene>
    <name evidence="1" type="ORF">AAP_00866</name>
</gene>
<protein>
    <submittedName>
        <fullName evidence="1">Proteinase inhibitor I78</fullName>
    </submittedName>
</protein>
<keyword evidence="2" id="KW-1185">Reference proteome</keyword>
<proteinExistence type="predicted"/>
<dbReference type="EMBL" id="AZGZ01000002">
    <property type="protein sequence ID" value="KZZ97223.1"/>
    <property type="molecule type" value="Genomic_DNA"/>
</dbReference>
<dbReference type="InterPro" id="IPR021719">
    <property type="entry name" value="Prot_inh_I78"/>
</dbReference>
<organism evidence="1 2">
    <name type="scientific">Ascosphaera apis ARSEF 7405</name>
    <dbReference type="NCBI Taxonomy" id="392613"/>
    <lineage>
        <taxon>Eukaryota</taxon>
        <taxon>Fungi</taxon>
        <taxon>Dikarya</taxon>
        <taxon>Ascomycota</taxon>
        <taxon>Pezizomycotina</taxon>
        <taxon>Eurotiomycetes</taxon>
        <taxon>Eurotiomycetidae</taxon>
        <taxon>Onygenales</taxon>
        <taxon>Ascosphaeraceae</taxon>
        <taxon>Ascosphaera</taxon>
    </lineage>
</organism>
<dbReference type="Gene3D" id="3.30.10.10">
    <property type="entry name" value="Trypsin Inhibitor V, subunit A"/>
    <property type="match status" value="1"/>
</dbReference>
<evidence type="ECO:0000313" key="2">
    <source>
        <dbReference type="Proteomes" id="UP000242877"/>
    </source>
</evidence>
<dbReference type="OrthoDB" id="10013825at2759"/>
<accession>A0A162IRL8</accession>
<dbReference type="AlphaFoldDB" id="A0A162IRL8"/>
<sequence length="77" mass="8744">MPLVIPQTDDPKVDWRLRLLGKKLTESEGEASTFSVKDLPDCHRIILPGMFTTMDNNPDRLTIIVDENNIVTDVNYS</sequence>
<evidence type="ECO:0000313" key="1">
    <source>
        <dbReference type="EMBL" id="KZZ97223.1"/>
    </source>
</evidence>
<dbReference type="PANTHER" id="PTHR39600">
    <property type="entry name" value="PEPTIDASE INHIBITOR I78 FAMILY PROTEIN"/>
    <property type="match status" value="1"/>
</dbReference>
<comment type="caution">
    <text evidence="1">The sequence shown here is derived from an EMBL/GenBank/DDBJ whole genome shotgun (WGS) entry which is preliminary data.</text>
</comment>
<dbReference type="PANTHER" id="PTHR39600:SF1">
    <property type="entry name" value="PEPTIDASE INHIBITOR I78 FAMILY PROTEIN"/>
    <property type="match status" value="1"/>
</dbReference>
<dbReference type="Proteomes" id="UP000242877">
    <property type="component" value="Unassembled WGS sequence"/>
</dbReference>
<dbReference type="Pfam" id="PF11720">
    <property type="entry name" value="Inhibitor_I78"/>
    <property type="match status" value="1"/>
</dbReference>
<dbReference type="VEuPathDB" id="FungiDB:AAP_00866"/>
<name>A0A162IRL8_9EURO</name>
<reference evidence="1 2" key="1">
    <citation type="journal article" date="2016" name="Genome Biol. Evol.">
        <title>Divergent and convergent evolution of fungal pathogenicity.</title>
        <authorList>
            <person name="Shang Y."/>
            <person name="Xiao G."/>
            <person name="Zheng P."/>
            <person name="Cen K."/>
            <person name="Zhan S."/>
            <person name="Wang C."/>
        </authorList>
    </citation>
    <scope>NUCLEOTIDE SEQUENCE [LARGE SCALE GENOMIC DNA]</scope>
    <source>
        <strain evidence="1 2">ARSEF 7405</strain>
    </source>
</reference>